<comment type="subcellular location">
    <subcellularLocation>
        <location evidence="1">Nucleus</location>
    </subcellularLocation>
</comment>
<organism evidence="8 9">
    <name type="scientific">Talaromyces amestolkiae</name>
    <dbReference type="NCBI Taxonomy" id="1196081"/>
    <lineage>
        <taxon>Eukaryota</taxon>
        <taxon>Fungi</taxon>
        <taxon>Dikarya</taxon>
        <taxon>Ascomycota</taxon>
        <taxon>Pezizomycotina</taxon>
        <taxon>Eurotiomycetes</taxon>
        <taxon>Eurotiomycetidae</taxon>
        <taxon>Eurotiales</taxon>
        <taxon>Trichocomaceae</taxon>
        <taxon>Talaromyces</taxon>
        <taxon>Talaromyces sect. Talaromyces</taxon>
    </lineage>
</organism>
<dbReference type="PROSITE" id="PS00463">
    <property type="entry name" value="ZN2_CY6_FUNGAL_1"/>
    <property type="match status" value="1"/>
</dbReference>
<dbReference type="SMART" id="SM00066">
    <property type="entry name" value="GAL4"/>
    <property type="match status" value="1"/>
</dbReference>
<dbReference type="Pfam" id="PF00172">
    <property type="entry name" value="Zn_clus"/>
    <property type="match status" value="1"/>
</dbReference>
<dbReference type="InterPro" id="IPR021858">
    <property type="entry name" value="Fun_TF"/>
</dbReference>
<evidence type="ECO:0000256" key="1">
    <source>
        <dbReference type="ARBA" id="ARBA00004123"/>
    </source>
</evidence>
<keyword evidence="4" id="KW-0804">Transcription</keyword>
<dbReference type="PANTHER" id="PTHR37534">
    <property type="entry name" value="TRANSCRIPTIONAL ACTIVATOR PROTEIN UGA3"/>
    <property type="match status" value="1"/>
</dbReference>
<dbReference type="CDD" id="cd12148">
    <property type="entry name" value="fungal_TF_MHR"/>
    <property type="match status" value="1"/>
</dbReference>
<dbReference type="Proteomes" id="UP000249363">
    <property type="component" value="Unassembled WGS sequence"/>
</dbReference>
<dbReference type="AlphaFoldDB" id="A0A364LC84"/>
<dbReference type="PANTHER" id="PTHR37534:SF3">
    <property type="entry name" value="ZN(II)2CYS6 TRANSCRIPTION FACTOR (EUROFUNG)"/>
    <property type="match status" value="1"/>
</dbReference>
<dbReference type="EMBL" id="MIKG01000024">
    <property type="protein sequence ID" value="RAO73383.1"/>
    <property type="molecule type" value="Genomic_DNA"/>
</dbReference>
<accession>A0A364LC84</accession>
<keyword evidence="9" id="KW-1185">Reference proteome</keyword>
<dbReference type="CDD" id="cd00067">
    <property type="entry name" value="GAL4"/>
    <property type="match status" value="1"/>
</dbReference>
<name>A0A364LC84_TALAM</name>
<comment type="caution">
    <text evidence="8">The sequence shown here is derived from an EMBL/GenBank/DDBJ whole genome shotgun (WGS) entry which is preliminary data.</text>
</comment>
<evidence type="ECO:0000256" key="2">
    <source>
        <dbReference type="ARBA" id="ARBA00023015"/>
    </source>
</evidence>
<protein>
    <recommendedName>
        <fullName evidence="7">Zn(2)-C6 fungal-type domain-containing protein</fullName>
    </recommendedName>
</protein>
<dbReference type="PROSITE" id="PS50048">
    <property type="entry name" value="ZN2_CY6_FUNGAL_2"/>
    <property type="match status" value="1"/>
</dbReference>
<feature type="compositionally biased region" description="Polar residues" evidence="6">
    <location>
        <begin position="58"/>
        <end position="77"/>
    </location>
</feature>
<dbReference type="GO" id="GO:0045944">
    <property type="term" value="P:positive regulation of transcription by RNA polymerase II"/>
    <property type="evidence" value="ECO:0007669"/>
    <property type="project" value="TreeGrafter"/>
</dbReference>
<feature type="compositionally biased region" description="Low complexity" evidence="6">
    <location>
        <begin position="103"/>
        <end position="115"/>
    </location>
</feature>
<feature type="region of interest" description="Disordered" evidence="6">
    <location>
        <begin position="94"/>
        <end position="115"/>
    </location>
</feature>
<dbReference type="InterPro" id="IPR036864">
    <property type="entry name" value="Zn2-C6_fun-type_DNA-bd_sf"/>
</dbReference>
<dbReference type="GO" id="GO:0000976">
    <property type="term" value="F:transcription cis-regulatory region binding"/>
    <property type="evidence" value="ECO:0007669"/>
    <property type="project" value="TreeGrafter"/>
</dbReference>
<dbReference type="OrthoDB" id="5319341at2759"/>
<feature type="compositionally biased region" description="Basic residues" evidence="6">
    <location>
        <begin position="9"/>
        <end position="21"/>
    </location>
</feature>
<evidence type="ECO:0000256" key="6">
    <source>
        <dbReference type="SAM" id="MobiDB-lite"/>
    </source>
</evidence>
<evidence type="ECO:0000256" key="3">
    <source>
        <dbReference type="ARBA" id="ARBA00023125"/>
    </source>
</evidence>
<keyword evidence="3" id="KW-0238">DNA-binding</keyword>
<gene>
    <name evidence="8" type="ORF">BHQ10_009395</name>
</gene>
<keyword evidence="5" id="KW-0539">Nucleus</keyword>
<evidence type="ECO:0000313" key="8">
    <source>
        <dbReference type="EMBL" id="RAO73383.1"/>
    </source>
</evidence>
<dbReference type="InterPro" id="IPR001138">
    <property type="entry name" value="Zn2Cys6_DnaBD"/>
</dbReference>
<dbReference type="Gene3D" id="4.10.240.10">
    <property type="entry name" value="Zn(2)-C6 fungal-type DNA-binding domain"/>
    <property type="match status" value="1"/>
</dbReference>
<feature type="region of interest" description="Disordered" evidence="6">
    <location>
        <begin position="1"/>
        <end position="22"/>
    </location>
</feature>
<proteinExistence type="predicted"/>
<evidence type="ECO:0000256" key="4">
    <source>
        <dbReference type="ARBA" id="ARBA00023163"/>
    </source>
</evidence>
<dbReference type="GeneID" id="63798609"/>
<dbReference type="GO" id="GO:0000981">
    <property type="term" value="F:DNA-binding transcription factor activity, RNA polymerase II-specific"/>
    <property type="evidence" value="ECO:0007669"/>
    <property type="project" value="InterPro"/>
</dbReference>
<dbReference type="RefSeq" id="XP_040737897.1">
    <property type="nucleotide sequence ID" value="XM_040882305.1"/>
</dbReference>
<feature type="domain" description="Zn(2)-C6 fungal-type" evidence="7">
    <location>
        <begin position="27"/>
        <end position="57"/>
    </location>
</feature>
<dbReference type="STRING" id="1196081.A0A364LC84"/>
<dbReference type="Pfam" id="PF11951">
    <property type="entry name" value="Fungal_trans_2"/>
    <property type="match status" value="2"/>
</dbReference>
<sequence>MTDVDTKAVRRRKPRKSRGRGLRTTTGCLICKQRHVKCDEVRPQCGPCRKGQRPCTYEPSTSASQSQSVDHQDAQEAQNVQHVPDLPFQQMVIEHTSDGGGSNSSSNNNNKDDINNIIIPSPSVIRDTNIQVDSPLSYRTAGISPGNTEISTGHAPYSWFELLAGDVANLDQNFLLSPLGEARVPATSQPSIEQGSPSNPLLIPRNLREKQSFQAAAFRDIPITNNNLPPPIEQPAVIRDERSCWTTQEQIQLNSIECSIFTHFVHHISTWLDFFDPLKHFGNLIPHLALYNVGLMKALLALSARHISLWEERTRVELGTSNYDTEEVNSISRDTSVQYYYETLQHLHKAMHYKSYTRSQELLATAILISTYEMIDGSNQDWERHLKGVFWIQRSQDNDGESGGLRQAVWWAWLQQDIWVALIERRRLFSFWRAKRPLATLNSPELACRSIYLLSQCINYASNEERQGNTIDQRFQRGNELLQILEDWKQHLPPEFGALPIADVQDMLFPPVWIHPPSHAAAVQSHYLSQILVLTHRPLSGGPIDYSIVQRSIRKAVEIVCGIARTVDKTSTQANYISVMALFVAGTTLHENRERAIALDLIDSCERRIAWSNRSLRTELESEWRQIDHGERSGGTFRLI</sequence>
<keyword evidence="2" id="KW-0805">Transcription regulation</keyword>
<feature type="region of interest" description="Disordered" evidence="6">
    <location>
        <begin position="49"/>
        <end position="77"/>
    </location>
</feature>
<reference evidence="8 9" key="1">
    <citation type="journal article" date="2017" name="Biotechnol. Biofuels">
        <title>Differential beta-glucosidase expression as a function of carbon source availability in Talaromyces amestolkiae: a genomic and proteomic approach.</title>
        <authorList>
            <person name="de Eugenio L.I."/>
            <person name="Mendez-Liter J.A."/>
            <person name="Nieto-Dominguez M."/>
            <person name="Alonso L."/>
            <person name="Gil-Munoz J."/>
            <person name="Barriuso J."/>
            <person name="Prieto A."/>
            <person name="Martinez M.J."/>
        </authorList>
    </citation>
    <scope>NUCLEOTIDE SEQUENCE [LARGE SCALE GENOMIC DNA]</scope>
    <source>
        <strain evidence="8 9">CIB</strain>
    </source>
</reference>
<evidence type="ECO:0000259" key="7">
    <source>
        <dbReference type="PROSITE" id="PS50048"/>
    </source>
</evidence>
<dbReference type="SUPFAM" id="SSF57701">
    <property type="entry name" value="Zn2/Cys6 DNA-binding domain"/>
    <property type="match status" value="1"/>
</dbReference>
<evidence type="ECO:0000256" key="5">
    <source>
        <dbReference type="ARBA" id="ARBA00023242"/>
    </source>
</evidence>
<evidence type="ECO:0000313" key="9">
    <source>
        <dbReference type="Proteomes" id="UP000249363"/>
    </source>
</evidence>
<dbReference type="GO" id="GO:0008270">
    <property type="term" value="F:zinc ion binding"/>
    <property type="evidence" value="ECO:0007669"/>
    <property type="project" value="InterPro"/>
</dbReference>
<dbReference type="GO" id="GO:0005634">
    <property type="term" value="C:nucleus"/>
    <property type="evidence" value="ECO:0007669"/>
    <property type="project" value="UniProtKB-SubCell"/>
</dbReference>